<dbReference type="EMBL" id="CP015101">
    <property type="protein sequence ID" value="ASJ05116.1"/>
    <property type="molecule type" value="Genomic_DNA"/>
</dbReference>
<keyword evidence="1" id="KW-0812">Transmembrane</keyword>
<evidence type="ECO:0000256" key="1">
    <source>
        <dbReference type="SAM" id="Phobius"/>
    </source>
</evidence>
<protein>
    <recommendedName>
        <fullName evidence="4">DUF2178 domain-containing protein</fullName>
    </recommendedName>
</protein>
<keyword evidence="1" id="KW-1133">Transmembrane helix</keyword>
<reference evidence="2 3" key="1">
    <citation type="submission" date="2016-04" db="EMBL/GenBank/DDBJ databases">
        <title>Complete genome sequence of Thermococcus barossii type strain SHCK-94.</title>
        <authorList>
            <person name="Oger P.M."/>
        </authorList>
    </citation>
    <scope>NUCLEOTIDE SEQUENCE [LARGE SCALE GENOMIC DNA]</scope>
    <source>
        <strain evidence="2 3">SHCK-94</strain>
    </source>
</reference>
<dbReference type="InterPro" id="IPR019235">
    <property type="entry name" value="DUF2178_TM"/>
</dbReference>
<gene>
    <name evidence="2" type="ORF">A3L01_06950</name>
</gene>
<keyword evidence="1" id="KW-0472">Membrane</keyword>
<dbReference type="GeneID" id="33326500"/>
<evidence type="ECO:0008006" key="4">
    <source>
        <dbReference type="Google" id="ProtNLM"/>
    </source>
</evidence>
<dbReference type="Pfam" id="PF09946">
    <property type="entry name" value="DUF2178"/>
    <property type="match status" value="1"/>
</dbReference>
<feature type="transmembrane region" description="Helical" evidence="1">
    <location>
        <begin position="70"/>
        <end position="89"/>
    </location>
</feature>
<feature type="transmembrane region" description="Helical" evidence="1">
    <location>
        <begin position="101"/>
        <end position="118"/>
    </location>
</feature>
<feature type="transmembrane region" description="Helical" evidence="1">
    <location>
        <begin position="29"/>
        <end position="49"/>
    </location>
</feature>
<organism evidence="2 3">
    <name type="scientific">Thermococcus barossii</name>
    <dbReference type="NCBI Taxonomy" id="54077"/>
    <lineage>
        <taxon>Archaea</taxon>
        <taxon>Methanobacteriati</taxon>
        <taxon>Methanobacteriota</taxon>
        <taxon>Thermococci</taxon>
        <taxon>Thermococcales</taxon>
        <taxon>Thermococcaceae</taxon>
        <taxon>Thermococcus</taxon>
    </lineage>
</organism>
<feature type="transmembrane region" description="Helical" evidence="1">
    <location>
        <begin position="7"/>
        <end position="23"/>
    </location>
</feature>
<dbReference type="KEGG" id="tbs:A3L01_06950"/>
<evidence type="ECO:0000313" key="3">
    <source>
        <dbReference type="Proteomes" id="UP000250272"/>
    </source>
</evidence>
<dbReference type="Proteomes" id="UP000250272">
    <property type="component" value="Chromosome"/>
</dbReference>
<name>A0A2Z2MGS8_9EURY</name>
<dbReference type="OrthoDB" id="101256at2157"/>
<keyword evidence="3" id="KW-1185">Reference proteome</keyword>
<proteinExistence type="predicted"/>
<dbReference type="RefSeq" id="WP_088865121.1">
    <property type="nucleotide sequence ID" value="NZ_CP015101.1"/>
</dbReference>
<sequence>MERWRLTGYAIPATTAFLLVVALRMGNVALAFGVLAAAIAVSFLYADWLKKRGEIISDERTLRIEEIASRRTLQVLVLALAFLVVVLSILSEKNSSLRSAYYLATGLMVLVSVLKLGLKHHYARVM</sequence>
<accession>A0A2Z2MGS8</accession>
<dbReference type="AlphaFoldDB" id="A0A2Z2MGS8"/>
<evidence type="ECO:0000313" key="2">
    <source>
        <dbReference type="EMBL" id="ASJ05116.1"/>
    </source>
</evidence>